<dbReference type="Gene3D" id="3.40.50.1820">
    <property type="entry name" value="alpha/beta hydrolase"/>
    <property type="match status" value="1"/>
</dbReference>
<dbReference type="InterPro" id="IPR029058">
    <property type="entry name" value="AB_hydrolase_fold"/>
</dbReference>
<organism evidence="1">
    <name type="scientific">Eremomyces bilateralis CBS 781.70</name>
    <dbReference type="NCBI Taxonomy" id="1392243"/>
    <lineage>
        <taxon>Eukaryota</taxon>
        <taxon>Fungi</taxon>
        <taxon>Dikarya</taxon>
        <taxon>Ascomycota</taxon>
        <taxon>Pezizomycotina</taxon>
        <taxon>Dothideomycetes</taxon>
        <taxon>Dothideomycetes incertae sedis</taxon>
        <taxon>Eremomycetales</taxon>
        <taxon>Eremomycetaceae</taxon>
        <taxon>Eremomyces</taxon>
    </lineage>
</organism>
<reference evidence="3" key="2">
    <citation type="submission" date="2020-04" db="EMBL/GenBank/DDBJ databases">
        <authorList>
            <consortium name="NCBI Genome Project"/>
        </authorList>
    </citation>
    <scope>NUCLEOTIDE SEQUENCE</scope>
    <source>
        <strain evidence="3">CBS 781.70</strain>
    </source>
</reference>
<keyword evidence="2" id="KW-1185">Reference proteome</keyword>
<reference evidence="1 3" key="1">
    <citation type="submission" date="2020-01" db="EMBL/GenBank/DDBJ databases">
        <authorList>
            <consortium name="DOE Joint Genome Institute"/>
            <person name="Haridas S."/>
            <person name="Albert R."/>
            <person name="Binder M."/>
            <person name="Bloem J."/>
            <person name="Labutti K."/>
            <person name="Salamov A."/>
            <person name="Andreopoulos B."/>
            <person name="Baker S.E."/>
            <person name="Barry K."/>
            <person name="Bills G."/>
            <person name="Bluhm B.H."/>
            <person name="Cannon C."/>
            <person name="Castanera R."/>
            <person name="Culley D.E."/>
            <person name="Daum C."/>
            <person name="Ezra D."/>
            <person name="Gonzalez J.B."/>
            <person name="Henrissat B."/>
            <person name="Kuo A."/>
            <person name="Liang C."/>
            <person name="Lipzen A."/>
            <person name="Lutzoni F."/>
            <person name="Magnuson J."/>
            <person name="Mondo S."/>
            <person name="Nolan M."/>
            <person name="Ohm R."/>
            <person name="Pangilinan J."/>
            <person name="Park H.-J."/>
            <person name="Ramirez L."/>
            <person name="Alfaro M."/>
            <person name="Sun H."/>
            <person name="Tritt A."/>
            <person name="Yoshinaga Y."/>
            <person name="Zwiers L.-H."/>
            <person name="Turgeon B.G."/>
            <person name="Goodwin S.B."/>
            <person name="Spatafora J.W."/>
            <person name="Crous P.W."/>
            <person name="Grigoriev I.V."/>
        </authorList>
    </citation>
    <scope>NUCLEOTIDE SEQUENCE</scope>
    <source>
        <strain evidence="1 3">CBS 781.70</strain>
    </source>
</reference>
<name>A0A6G1FRG7_9PEZI</name>
<dbReference type="PANTHER" id="PTHR47842">
    <property type="entry name" value="EXPRESSED PROTEIN"/>
    <property type="match status" value="1"/>
</dbReference>
<accession>A0A6G1FRG7</accession>
<dbReference type="AlphaFoldDB" id="A0A6G1FRG7"/>
<reference evidence="3" key="3">
    <citation type="submission" date="2025-04" db="UniProtKB">
        <authorList>
            <consortium name="RefSeq"/>
        </authorList>
    </citation>
    <scope>IDENTIFICATION</scope>
    <source>
        <strain evidence="3">CBS 781.70</strain>
    </source>
</reference>
<proteinExistence type="predicted"/>
<gene>
    <name evidence="1 3" type="ORF">P152DRAFT_485556</name>
</gene>
<evidence type="ECO:0000313" key="1">
    <source>
        <dbReference type="EMBL" id="KAF1808279.1"/>
    </source>
</evidence>
<sequence>MQKTLLLCFIHGFKGDDDTFAGFPAHLRAILSHALPRLNILTIVYPRFETRGDLRETVARFKEWLQNKVIDLEVANGTPSPTVDPSVHVLLVGHSMGGIIGAETLLSISRDQPVSSPTNLSSSKSFSSDPSSFMFPYISGLLAFDTPYLGISPGVVAHGAEKHWTASQTAYNAYNSFSSAFRGSNASAGGGTAEQISAGASTQKAAEGAKLVQAASDANADAARTPAWARWGKVAMFAGAAGAVAATGAAAYMNRGALTSAYSESWSWVSGHLIFVGCLTRGEELRQRMAAVEQEVQTRGVGFSNCYTVLGRGAKNADGWFAAGGGESGDMAKLEDGTERTFVVVPKENGKSGWRKFFIPCVNDAASAEVGAHMAMFTPLTNPGYYEMTQKARELIVAWTLSERGKEWYDEADMPNNGPEKLEEGEIISPDDTAVDGDYEMEFEDVKRTA</sequence>
<dbReference type="SUPFAM" id="SSF53474">
    <property type="entry name" value="alpha/beta-Hydrolases"/>
    <property type="match status" value="1"/>
</dbReference>
<dbReference type="Proteomes" id="UP000504638">
    <property type="component" value="Unplaced"/>
</dbReference>
<evidence type="ECO:0000313" key="2">
    <source>
        <dbReference type="Proteomes" id="UP000504638"/>
    </source>
</evidence>
<evidence type="ECO:0008006" key="4">
    <source>
        <dbReference type="Google" id="ProtNLM"/>
    </source>
</evidence>
<dbReference type="EMBL" id="ML975186">
    <property type="protein sequence ID" value="KAF1808279.1"/>
    <property type="molecule type" value="Genomic_DNA"/>
</dbReference>
<dbReference type="RefSeq" id="XP_033529910.1">
    <property type="nucleotide sequence ID" value="XM_033682051.1"/>
</dbReference>
<protein>
    <recommendedName>
        <fullName evidence="4">DUF676 domain-containing protein</fullName>
    </recommendedName>
</protein>
<dbReference type="OrthoDB" id="442243at2759"/>
<dbReference type="PANTHER" id="PTHR47842:SF1">
    <property type="entry name" value="DUF676 DOMAIN-CONTAINING PROTEIN"/>
    <property type="match status" value="1"/>
</dbReference>
<evidence type="ECO:0000313" key="3">
    <source>
        <dbReference type="RefSeq" id="XP_033529910.1"/>
    </source>
</evidence>
<dbReference type="GeneID" id="54422621"/>